<dbReference type="InterPro" id="IPR051415">
    <property type="entry name" value="LAAT-1"/>
</dbReference>
<accession>A0A0J8DSF1</accession>
<gene>
    <name evidence="6" type="ORF">BVRB_029230</name>
</gene>
<evidence type="ECO:0000256" key="1">
    <source>
        <dbReference type="ARBA" id="ARBA00004141"/>
    </source>
</evidence>
<feature type="transmembrane region" description="Helical" evidence="5">
    <location>
        <begin position="179"/>
        <end position="197"/>
    </location>
</feature>
<dbReference type="PANTHER" id="PTHR16201:SF34">
    <property type="entry name" value="LYSOSOMAL AMINO ACID TRANSPORTER 1"/>
    <property type="match status" value="1"/>
</dbReference>
<protein>
    <submittedName>
        <fullName evidence="6">Uncharacterized protein</fullName>
    </submittedName>
</protein>
<dbReference type="Pfam" id="PF04193">
    <property type="entry name" value="PQ-loop"/>
    <property type="match status" value="1"/>
</dbReference>
<keyword evidence="2 5" id="KW-0812">Transmembrane</keyword>
<feature type="transmembrane region" description="Helical" evidence="5">
    <location>
        <begin position="60"/>
        <end position="80"/>
    </location>
</feature>
<feature type="transmembrane region" description="Helical" evidence="5">
    <location>
        <begin position="12"/>
        <end position="35"/>
    </location>
</feature>
<dbReference type="GO" id="GO:0016020">
    <property type="term" value="C:membrane"/>
    <property type="evidence" value="ECO:0007669"/>
    <property type="project" value="UniProtKB-SubCell"/>
</dbReference>
<proteinExistence type="predicted"/>
<evidence type="ECO:0000256" key="4">
    <source>
        <dbReference type="ARBA" id="ARBA00023136"/>
    </source>
</evidence>
<feature type="transmembrane region" description="Helical" evidence="5">
    <location>
        <begin position="138"/>
        <end position="159"/>
    </location>
</feature>
<dbReference type="InterPro" id="IPR006603">
    <property type="entry name" value="PQ-loop_rpt"/>
</dbReference>
<keyword evidence="7" id="KW-1185">Reference proteome</keyword>
<dbReference type="PANTHER" id="PTHR16201">
    <property type="entry name" value="SEVEN TRANSMEMBRANE PROTEIN 1-RELATED"/>
    <property type="match status" value="1"/>
</dbReference>
<dbReference type="Gene3D" id="1.20.1280.290">
    <property type="match status" value="1"/>
</dbReference>
<dbReference type="Gramene" id="KMS93660">
    <property type="protein sequence ID" value="KMS93660"/>
    <property type="gene ID" value="BVRB_029230"/>
</dbReference>
<dbReference type="GO" id="GO:0015174">
    <property type="term" value="F:basic amino acid transmembrane transporter activity"/>
    <property type="evidence" value="ECO:0007669"/>
    <property type="project" value="TreeGrafter"/>
</dbReference>
<dbReference type="AlphaFoldDB" id="A0A0J8DSF1"/>
<comment type="subcellular location">
    <subcellularLocation>
        <location evidence="1">Membrane</location>
        <topology evidence="1">Multi-pass membrane protein</topology>
    </subcellularLocation>
</comment>
<name>A0A0J8DSF1_BETVV</name>
<evidence type="ECO:0000256" key="5">
    <source>
        <dbReference type="SAM" id="Phobius"/>
    </source>
</evidence>
<reference evidence="6 7" key="1">
    <citation type="journal article" date="2014" name="Nature">
        <title>The genome of the recently domesticated crop plant sugar beet (Beta vulgaris).</title>
        <authorList>
            <person name="Dohm J.C."/>
            <person name="Minoche A.E."/>
            <person name="Holtgrawe D."/>
            <person name="Capella-Gutierrez S."/>
            <person name="Zakrzewski F."/>
            <person name="Tafer H."/>
            <person name="Rupp O."/>
            <person name="Sorensen T.R."/>
            <person name="Stracke R."/>
            <person name="Reinhardt R."/>
            <person name="Goesmann A."/>
            <person name="Kraft T."/>
            <person name="Schulz B."/>
            <person name="Stadler P.F."/>
            <person name="Schmidt T."/>
            <person name="Gabaldon T."/>
            <person name="Lehrach H."/>
            <person name="Weisshaar B."/>
            <person name="Himmelbauer H."/>
        </authorList>
    </citation>
    <scope>NUCLEOTIDE SEQUENCE [LARGE SCALE GENOMIC DNA]</scope>
    <source>
        <tissue evidence="6">Taproot</tissue>
    </source>
</reference>
<evidence type="ECO:0000256" key="3">
    <source>
        <dbReference type="ARBA" id="ARBA00022989"/>
    </source>
</evidence>
<dbReference type="SMART" id="SM00679">
    <property type="entry name" value="CTNS"/>
    <property type="match status" value="1"/>
</dbReference>
<dbReference type="Proteomes" id="UP000035740">
    <property type="component" value="Unassembled WGS sequence"/>
</dbReference>
<dbReference type="OrthoDB" id="1917107at2759"/>
<sequence length="207" mass="23059">MLIGTVLEGATIPIQAVSAFFIMDDIIMLSQLYYYTHIYKKHKLPTTVPMTTPGNSKQTVAMFAIALISTGALTANTFLVSSSNAVSRSLLQEGPYCDNFGRSPLEQTIGSWFIWAGSAIYFLSRIPQVFKNWQNQQCDGLSIGMFLMFAIANITYGGQVILKAILNNMDFNTFMERKFNFVIGSCGVLFFDVVIIIQSKIYNHASK</sequence>
<evidence type="ECO:0000313" key="6">
    <source>
        <dbReference type="EMBL" id="KMS93660.1"/>
    </source>
</evidence>
<evidence type="ECO:0000256" key="2">
    <source>
        <dbReference type="ARBA" id="ARBA00022692"/>
    </source>
</evidence>
<evidence type="ECO:0000313" key="7">
    <source>
        <dbReference type="Proteomes" id="UP000035740"/>
    </source>
</evidence>
<keyword evidence="4 5" id="KW-0472">Membrane</keyword>
<feature type="transmembrane region" description="Helical" evidence="5">
    <location>
        <begin position="109"/>
        <end position="126"/>
    </location>
</feature>
<keyword evidence="3 5" id="KW-1133">Transmembrane helix</keyword>
<organism evidence="6 7">
    <name type="scientific">Beta vulgaris subsp. vulgaris</name>
    <name type="common">Beet</name>
    <dbReference type="NCBI Taxonomy" id="3555"/>
    <lineage>
        <taxon>Eukaryota</taxon>
        <taxon>Viridiplantae</taxon>
        <taxon>Streptophyta</taxon>
        <taxon>Embryophyta</taxon>
        <taxon>Tracheophyta</taxon>
        <taxon>Spermatophyta</taxon>
        <taxon>Magnoliopsida</taxon>
        <taxon>eudicotyledons</taxon>
        <taxon>Gunneridae</taxon>
        <taxon>Pentapetalae</taxon>
        <taxon>Caryophyllales</taxon>
        <taxon>Chenopodiaceae</taxon>
        <taxon>Betoideae</taxon>
        <taxon>Beta</taxon>
    </lineage>
</organism>
<dbReference type="EMBL" id="KQ100285">
    <property type="protein sequence ID" value="KMS93660.1"/>
    <property type="molecule type" value="Genomic_DNA"/>
</dbReference>